<dbReference type="AlphaFoldDB" id="A0A2A3JYT9"/>
<dbReference type="RefSeq" id="WP_095881159.1">
    <property type="nucleotide sequence ID" value="NZ_NTHN02000030.1"/>
</dbReference>
<comment type="caution">
    <text evidence="2">The sequence shown here is derived from an EMBL/GenBank/DDBJ whole genome shotgun (WGS) entry which is preliminary data.</text>
</comment>
<dbReference type="EMBL" id="NTHN01000053">
    <property type="protein sequence ID" value="PBD20343.1"/>
    <property type="molecule type" value="Genomic_DNA"/>
</dbReference>
<accession>A0A2A3JYT9</accession>
<proteinExistence type="predicted"/>
<dbReference type="Proteomes" id="UP000217448">
    <property type="component" value="Unassembled WGS sequence"/>
</dbReference>
<reference evidence="2" key="1">
    <citation type="submission" date="2017-09" db="EMBL/GenBank/DDBJ databases">
        <title>Yangia sp. SAOS 153D whole genome sequencing.</title>
        <authorList>
            <person name="Verma A."/>
            <person name="Krishnamurthi S."/>
        </authorList>
    </citation>
    <scope>NUCLEOTIDE SEQUENCE [LARGE SCALE GENOMIC DNA]</scope>
    <source>
        <strain evidence="2">SAOS 153D</strain>
    </source>
</reference>
<gene>
    <name evidence="1" type="ORF">CLG85_015975</name>
    <name evidence="2" type="ORF">CLG85_04375</name>
</gene>
<evidence type="ECO:0000313" key="2">
    <source>
        <dbReference type="EMBL" id="PBD20343.1"/>
    </source>
</evidence>
<reference evidence="3" key="2">
    <citation type="submission" date="2023-07" db="EMBL/GenBank/DDBJ databases">
        <title>Yangia mangrovi SAOS 153D genome.</title>
        <authorList>
            <person name="Verma A."/>
            <person name="Pal Y."/>
            <person name="Sundharam S."/>
            <person name="Bisht B."/>
            <person name="Srinivasan K."/>
        </authorList>
    </citation>
    <scope>NUCLEOTIDE SEQUENCE [LARGE SCALE GENOMIC DNA]</scope>
    <source>
        <strain evidence="3">SAOS 153D</strain>
    </source>
</reference>
<reference evidence="1" key="3">
    <citation type="submission" date="2024-05" db="EMBL/GenBank/DDBJ databases">
        <title>Yangia mangrovi SAOS 153D genome.</title>
        <authorList>
            <person name="Verma A."/>
            <person name="Pal Y."/>
            <person name="Sundharam S."/>
            <person name="Bisht B."/>
            <person name="Srinivasan K."/>
        </authorList>
    </citation>
    <scope>NUCLEOTIDE SEQUENCE</scope>
    <source>
        <strain evidence="1">SAOS 153D</strain>
    </source>
</reference>
<name>A0A2A3JYT9_9RHOB</name>
<sequence length="61" mass="6616">MDALIGVSRLTPDTTRRVAGVAEIMAHGGLHRKKRPLDCVAVPHRADFTPDFMGGAFGHFN</sequence>
<organism evidence="2">
    <name type="scientific">Alloyangia mangrovi</name>
    <dbReference type="NCBI Taxonomy" id="1779329"/>
    <lineage>
        <taxon>Bacteria</taxon>
        <taxon>Pseudomonadati</taxon>
        <taxon>Pseudomonadota</taxon>
        <taxon>Alphaproteobacteria</taxon>
        <taxon>Rhodobacterales</taxon>
        <taxon>Roseobacteraceae</taxon>
        <taxon>Alloyangia</taxon>
    </lineage>
</organism>
<evidence type="ECO:0000313" key="3">
    <source>
        <dbReference type="Proteomes" id="UP000217448"/>
    </source>
</evidence>
<dbReference type="EMBL" id="NTHN02000030">
    <property type="protein sequence ID" value="MCT4371734.1"/>
    <property type="molecule type" value="Genomic_DNA"/>
</dbReference>
<protein>
    <submittedName>
        <fullName evidence="2">Uncharacterized protein</fullName>
    </submittedName>
</protein>
<keyword evidence="3" id="KW-1185">Reference proteome</keyword>
<evidence type="ECO:0000313" key="1">
    <source>
        <dbReference type="EMBL" id="MCT4371734.1"/>
    </source>
</evidence>